<organism evidence="1 2">
    <name type="scientific">Allotamlana fucoidanivorans</name>
    <dbReference type="NCBI Taxonomy" id="2583814"/>
    <lineage>
        <taxon>Bacteria</taxon>
        <taxon>Pseudomonadati</taxon>
        <taxon>Bacteroidota</taxon>
        <taxon>Flavobacteriia</taxon>
        <taxon>Flavobacteriales</taxon>
        <taxon>Flavobacteriaceae</taxon>
        <taxon>Allotamlana</taxon>
    </lineage>
</organism>
<evidence type="ECO:0000313" key="1">
    <source>
        <dbReference type="EMBL" id="TNJ45317.1"/>
    </source>
</evidence>
<protein>
    <submittedName>
        <fullName evidence="1">DUF1853 family protein</fullName>
    </submittedName>
</protein>
<comment type="caution">
    <text evidence="1">The sequence shown here is derived from an EMBL/GenBank/DDBJ whole genome shotgun (WGS) entry which is preliminary data.</text>
</comment>
<dbReference type="OrthoDB" id="1466769at2"/>
<dbReference type="Proteomes" id="UP000308713">
    <property type="component" value="Unassembled WGS sequence"/>
</dbReference>
<dbReference type="RefSeq" id="WP_139695843.1">
    <property type="nucleotide sequence ID" value="NZ_CP074074.1"/>
</dbReference>
<evidence type="ECO:0000313" key="2">
    <source>
        <dbReference type="Proteomes" id="UP000308713"/>
    </source>
</evidence>
<dbReference type="AlphaFoldDB" id="A0A5C4SMH6"/>
<proteinExistence type="predicted"/>
<dbReference type="InterPro" id="IPR015003">
    <property type="entry name" value="DUF1853"/>
</dbReference>
<accession>A0A5C4SMH6</accession>
<gene>
    <name evidence="1" type="ORF">FGF67_06290</name>
</gene>
<keyword evidence="2" id="KW-1185">Reference proteome</keyword>
<sequence length="264" mass="31263">MIQRHYKGFVNTPVLWQKNTVFDLAQFEIETTISQINIHLDKTLRLGKYVERLVSFQLHQNPNITIVAENVQIQKGKETLGELDFLLVQKETPMHLEVIYKFYVYDPTVGETEIDHFIGPNRKDALKTKLIKLKKKQLPLLYSEACAPYLETFNLDVNLMEQRVYFKAQLFLPFFGQHIQLQLLNNNCIKGFYINSNQLRHLEDGKFYVPKKKDWLTEPCTQVNWLSFQNFKTLAQTFIAEQYAALFWVKFKNGVIQKAFFVWW</sequence>
<dbReference type="Pfam" id="PF08907">
    <property type="entry name" value="DUF1853"/>
    <property type="match status" value="1"/>
</dbReference>
<reference evidence="1 2" key="1">
    <citation type="submission" date="2019-05" db="EMBL/GenBank/DDBJ databases">
        <title>Tamlana fucoidanivorans sp. nov., isolated from the surface of algae collected from Fujian province in China.</title>
        <authorList>
            <person name="Li J."/>
        </authorList>
    </citation>
    <scope>NUCLEOTIDE SEQUENCE [LARGE SCALE GENOMIC DNA]</scope>
    <source>
        <strain evidence="1 2">CW2-9</strain>
    </source>
</reference>
<dbReference type="EMBL" id="VDCS01000005">
    <property type="protein sequence ID" value="TNJ45317.1"/>
    <property type="molecule type" value="Genomic_DNA"/>
</dbReference>
<name>A0A5C4SMH6_9FLAO</name>